<comment type="subcellular location">
    <subcellularLocation>
        <location evidence="5 6">Nucleus</location>
    </subcellularLocation>
</comment>
<comment type="caution">
    <text evidence="10">The sequence shown here is derived from an EMBL/GenBank/DDBJ whole genome shotgun (WGS) entry which is preliminary data.</text>
</comment>
<dbReference type="GO" id="GO:0000978">
    <property type="term" value="F:RNA polymerase II cis-regulatory region sequence-specific DNA binding"/>
    <property type="evidence" value="ECO:0007669"/>
    <property type="project" value="TreeGrafter"/>
</dbReference>
<feature type="domain" description="KRAB" evidence="9">
    <location>
        <begin position="162"/>
        <end position="234"/>
    </location>
</feature>
<evidence type="ECO:0000259" key="9">
    <source>
        <dbReference type="PROSITE" id="PS50805"/>
    </source>
</evidence>
<dbReference type="SMART" id="SM00389">
    <property type="entry name" value="HOX"/>
    <property type="match status" value="1"/>
</dbReference>
<evidence type="ECO:0000259" key="8">
    <source>
        <dbReference type="PROSITE" id="PS50071"/>
    </source>
</evidence>
<evidence type="ECO:0000256" key="1">
    <source>
        <dbReference type="ARBA" id="ARBA00002030"/>
    </source>
</evidence>
<feature type="DNA-binding region" description="Homeobox" evidence="5">
    <location>
        <begin position="69"/>
        <end position="128"/>
    </location>
</feature>
<dbReference type="SUPFAM" id="SSF46689">
    <property type="entry name" value="Homeodomain-like"/>
    <property type="match status" value="1"/>
</dbReference>
<dbReference type="GO" id="GO:0005667">
    <property type="term" value="C:transcription regulator complex"/>
    <property type="evidence" value="ECO:0007669"/>
    <property type="project" value="TreeGrafter"/>
</dbReference>
<dbReference type="InterPro" id="IPR009057">
    <property type="entry name" value="Homeodomain-like_sf"/>
</dbReference>
<gene>
    <name evidence="10" type="ORF">Cadr_000025849</name>
</gene>
<evidence type="ECO:0000313" key="11">
    <source>
        <dbReference type="Proteomes" id="UP000299084"/>
    </source>
</evidence>
<name>A0A5N4CK59_CAMDR</name>
<dbReference type="Gene3D" id="6.10.140.140">
    <property type="match status" value="1"/>
</dbReference>
<dbReference type="Pfam" id="PF00046">
    <property type="entry name" value="Homeodomain"/>
    <property type="match status" value="1"/>
</dbReference>
<feature type="compositionally biased region" description="Basic and acidic residues" evidence="7">
    <location>
        <begin position="1"/>
        <end position="11"/>
    </location>
</feature>
<evidence type="ECO:0000256" key="3">
    <source>
        <dbReference type="ARBA" id="ARBA00019432"/>
    </source>
</evidence>
<keyword evidence="5 6" id="KW-0238">DNA-binding</keyword>
<keyword evidence="11" id="KW-1185">Reference proteome</keyword>
<dbReference type="SUPFAM" id="SSF109640">
    <property type="entry name" value="KRAB domain (Kruppel-associated box)"/>
    <property type="match status" value="1"/>
</dbReference>
<evidence type="ECO:0000256" key="2">
    <source>
        <dbReference type="ARBA" id="ARBA00005733"/>
    </source>
</evidence>
<comment type="function">
    <text evidence="1">Possibly involved in the ontogenesis of pituitary gonadotropes, as well as somatotropes, lactotropes and caudomedial thyrotropes.</text>
</comment>
<proteinExistence type="inferred from homology"/>
<dbReference type="GO" id="GO:0021983">
    <property type="term" value="P:pituitary gland development"/>
    <property type="evidence" value="ECO:0007669"/>
    <property type="project" value="InterPro"/>
</dbReference>
<keyword evidence="5 6" id="KW-0371">Homeobox</keyword>
<dbReference type="CDD" id="cd00086">
    <property type="entry name" value="homeodomain"/>
    <property type="match status" value="1"/>
</dbReference>
<dbReference type="Pfam" id="PF01352">
    <property type="entry name" value="KRAB"/>
    <property type="match status" value="1"/>
</dbReference>
<dbReference type="PANTHER" id="PTHR47409:SF1">
    <property type="entry name" value="HOMEOBOX PROTEIN PROPHET OF PIT-1"/>
    <property type="match status" value="1"/>
</dbReference>
<dbReference type="CDD" id="cd07765">
    <property type="entry name" value="KRAB_A-box"/>
    <property type="match status" value="1"/>
</dbReference>
<evidence type="ECO:0000256" key="7">
    <source>
        <dbReference type="SAM" id="MobiDB-lite"/>
    </source>
</evidence>
<dbReference type="GO" id="GO:0005634">
    <property type="term" value="C:nucleus"/>
    <property type="evidence" value="ECO:0007669"/>
    <property type="project" value="UniProtKB-SubCell"/>
</dbReference>
<evidence type="ECO:0000313" key="10">
    <source>
        <dbReference type="EMBL" id="KAB1259301.1"/>
    </source>
</evidence>
<comment type="similarity">
    <text evidence="2">Belongs to the paired homeobox family.</text>
</comment>
<dbReference type="PANTHER" id="PTHR47409">
    <property type="entry name" value="HOMEOBOX PROTEIN PROPHET OF PIT-1"/>
    <property type="match status" value="1"/>
</dbReference>
<feature type="region of interest" description="Disordered" evidence="7">
    <location>
        <begin position="1"/>
        <end position="24"/>
    </location>
</feature>
<organism evidence="10 11">
    <name type="scientific">Camelus dromedarius</name>
    <name type="common">Dromedary</name>
    <name type="synonym">Arabian camel</name>
    <dbReference type="NCBI Taxonomy" id="9838"/>
    <lineage>
        <taxon>Eukaryota</taxon>
        <taxon>Metazoa</taxon>
        <taxon>Chordata</taxon>
        <taxon>Craniata</taxon>
        <taxon>Vertebrata</taxon>
        <taxon>Euteleostomi</taxon>
        <taxon>Mammalia</taxon>
        <taxon>Eutheria</taxon>
        <taxon>Laurasiatheria</taxon>
        <taxon>Artiodactyla</taxon>
        <taxon>Tylopoda</taxon>
        <taxon>Camelidae</taxon>
        <taxon>Camelus</taxon>
    </lineage>
</organism>
<dbReference type="EMBL" id="JWIN03000022">
    <property type="protein sequence ID" value="KAB1259301.1"/>
    <property type="molecule type" value="Genomic_DNA"/>
</dbReference>
<dbReference type="PROSITE" id="PS50805">
    <property type="entry name" value="KRAB"/>
    <property type="match status" value="1"/>
</dbReference>
<sequence>MEAEGRSEPGKQKKGRACSSLWPESCPAAGTLASSVEMSARPYRNLSGAGAGRPRPSPPGGQRARPHSRRRHRTTFSPAQLEQLESAFGRNQYPDIWAREGLARDTGLSEARIQVKPQDPLFLWKKCRHVNHSQIWPLETPPILEKEDMATEQREARSQMSVTFEDVAVLFTRDEWRKLGPSQRSLYQDVMLENYSNLLSLAGLPFSKPKVISLLQQGEDPWKVERDSPGGASLEEGSVFMYSFSKQCI</sequence>
<dbReference type="InterPro" id="IPR001909">
    <property type="entry name" value="KRAB"/>
</dbReference>
<accession>A0A5N4CK59</accession>
<dbReference type="Proteomes" id="UP000299084">
    <property type="component" value="Unassembled WGS sequence"/>
</dbReference>
<protein>
    <recommendedName>
        <fullName evidence="3">Homeobox protein prophet of Pit-1</fullName>
    </recommendedName>
    <alternativeName>
        <fullName evidence="4">Pituitary-specific homeodomain factor</fullName>
    </alternativeName>
</protein>
<feature type="domain" description="Homeobox" evidence="8">
    <location>
        <begin position="67"/>
        <end position="127"/>
    </location>
</feature>
<dbReference type="InterPro" id="IPR036051">
    <property type="entry name" value="KRAB_dom_sf"/>
</dbReference>
<reference evidence="10 11" key="1">
    <citation type="journal article" date="2019" name="Mol. Ecol. Resour.">
        <title>Improving Illumina assemblies with Hi-C and long reads: an example with the North African dromedary.</title>
        <authorList>
            <person name="Elbers J.P."/>
            <person name="Rogers M.F."/>
            <person name="Perelman P.L."/>
            <person name="Proskuryakova A.A."/>
            <person name="Serdyukova N.A."/>
            <person name="Johnson W.E."/>
            <person name="Horin P."/>
            <person name="Corander J."/>
            <person name="Murphy D."/>
            <person name="Burger P.A."/>
        </authorList>
    </citation>
    <scope>NUCLEOTIDE SEQUENCE [LARGE SCALE GENOMIC DNA]</scope>
    <source>
        <strain evidence="10">Drom800</strain>
        <tissue evidence="10">Blood</tissue>
    </source>
</reference>
<keyword evidence="5 6" id="KW-0539">Nucleus</keyword>
<evidence type="ECO:0000256" key="5">
    <source>
        <dbReference type="PROSITE-ProRule" id="PRU00108"/>
    </source>
</evidence>
<feature type="compositionally biased region" description="Basic residues" evidence="7">
    <location>
        <begin position="64"/>
        <end position="74"/>
    </location>
</feature>
<dbReference type="InterPro" id="IPR001356">
    <property type="entry name" value="HD"/>
</dbReference>
<dbReference type="GO" id="GO:0000981">
    <property type="term" value="F:DNA-binding transcription factor activity, RNA polymerase II-specific"/>
    <property type="evidence" value="ECO:0007669"/>
    <property type="project" value="InterPro"/>
</dbReference>
<dbReference type="SMART" id="SM00349">
    <property type="entry name" value="KRAB"/>
    <property type="match status" value="1"/>
</dbReference>
<evidence type="ECO:0000256" key="4">
    <source>
        <dbReference type="ARBA" id="ARBA00030888"/>
    </source>
</evidence>
<dbReference type="AlphaFoldDB" id="A0A5N4CK59"/>
<dbReference type="PROSITE" id="PS50071">
    <property type="entry name" value="HOMEOBOX_2"/>
    <property type="match status" value="1"/>
</dbReference>
<feature type="region of interest" description="Disordered" evidence="7">
    <location>
        <begin position="40"/>
        <end position="79"/>
    </location>
</feature>
<dbReference type="InterPro" id="IPR042412">
    <property type="entry name" value="PROP1"/>
</dbReference>
<evidence type="ECO:0000256" key="6">
    <source>
        <dbReference type="RuleBase" id="RU000682"/>
    </source>
</evidence>
<dbReference type="Gene3D" id="1.10.10.60">
    <property type="entry name" value="Homeodomain-like"/>
    <property type="match status" value="1"/>
</dbReference>